<dbReference type="HAMAP" id="MF_00376">
    <property type="entry name" value="Dephospho_CoA_kinase"/>
    <property type="match status" value="1"/>
</dbReference>
<dbReference type="CDD" id="cd02022">
    <property type="entry name" value="DPCK"/>
    <property type="match status" value="1"/>
</dbReference>
<dbReference type="NCBIfam" id="TIGR00152">
    <property type="entry name" value="dephospho-CoA kinase"/>
    <property type="match status" value="1"/>
</dbReference>
<dbReference type="GO" id="GO:0005524">
    <property type="term" value="F:ATP binding"/>
    <property type="evidence" value="ECO:0007669"/>
    <property type="project" value="UniProtKB-UniRule"/>
</dbReference>
<sequence>MTDSKNSKRLIIGLTGGIGSGKTAATDLFAAQGIDIVDADIVARQVVTPGAPALESIKAEFGDEYIDAEGHLNRAKLRALVFSDESAKQKLNAIMQPAIRTELLDQLNQAKSPYVILSAPLLLENGLESYCQRVLVVDVPEALQVQRATNRDSVNEEQIKSIISSQIDRPTRLTKADDVIDNSGSLSELKIQVNQLHKKYLTLADG</sequence>
<dbReference type="EC" id="2.7.1.24" evidence="5 6"/>
<proteinExistence type="inferred from homology"/>
<dbReference type="Gene3D" id="3.40.50.300">
    <property type="entry name" value="P-loop containing nucleotide triphosphate hydrolases"/>
    <property type="match status" value="1"/>
</dbReference>
<evidence type="ECO:0000256" key="5">
    <source>
        <dbReference type="HAMAP-Rule" id="MF_00376"/>
    </source>
</evidence>
<evidence type="ECO:0000313" key="7">
    <source>
        <dbReference type="EMBL" id="QTH63513.1"/>
    </source>
</evidence>
<keyword evidence="2 5" id="KW-0547">Nucleotide-binding</keyword>
<keyword evidence="3 5" id="KW-0067">ATP-binding</keyword>
<evidence type="ECO:0000256" key="2">
    <source>
        <dbReference type="ARBA" id="ARBA00022741"/>
    </source>
</evidence>
<keyword evidence="5" id="KW-0963">Cytoplasm</keyword>
<dbReference type="AlphaFoldDB" id="A0A975DAT2"/>
<dbReference type="RefSeq" id="WP_208831569.1">
    <property type="nucleotide sequence ID" value="NZ_CP072110.1"/>
</dbReference>
<comment type="catalytic activity">
    <reaction evidence="5">
        <text>3'-dephospho-CoA + ATP = ADP + CoA + H(+)</text>
        <dbReference type="Rhea" id="RHEA:18245"/>
        <dbReference type="ChEBI" id="CHEBI:15378"/>
        <dbReference type="ChEBI" id="CHEBI:30616"/>
        <dbReference type="ChEBI" id="CHEBI:57287"/>
        <dbReference type="ChEBI" id="CHEBI:57328"/>
        <dbReference type="ChEBI" id="CHEBI:456216"/>
        <dbReference type="EC" id="2.7.1.24"/>
    </reaction>
</comment>
<evidence type="ECO:0000256" key="4">
    <source>
        <dbReference type="ARBA" id="ARBA00022993"/>
    </source>
</evidence>
<evidence type="ECO:0000256" key="3">
    <source>
        <dbReference type="ARBA" id="ARBA00022840"/>
    </source>
</evidence>
<keyword evidence="4 5" id="KW-0173">Coenzyme A biosynthesis</keyword>
<comment type="similarity">
    <text evidence="1 5">Belongs to the CoaE family.</text>
</comment>
<comment type="function">
    <text evidence="5">Catalyzes the phosphorylation of the 3'-hydroxyl group of dephosphocoenzyme A to form coenzyme A.</text>
</comment>
<dbReference type="InterPro" id="IPR027417">
    <property type="entry name" value="P-loop_NTPase"/>
</dbReference>
<organism evidence="7 8">
    <name type="scientific">Psychrosphaera ytuae</name>
    <dbReference type="NCBI Taxonomy" id="2820710"/>
    <lineage>
        <taxon>Bacteria</taxon>
        <taxon>Pseudomonadati</taxon>
        <taxon>Pseudomonadota</taxon>
        <taxon>Gammaproteobacteria</taxon>
        <taxon>Alteromonadales</taxon>
        <taxon>Pseudoalteromonadaceae</taxon>
        <taxon>Psychrosphaera</taxon>
    </lineage>
</organism>
<dbReference type="Proteomes" id="UP000682739">
    <property type="component" value="Chromosome"/>
</dbReference>
<dbReference type="EMBL" id="CP072110">
    <property type="protein sequence ID" value="QTH63513.1"/>
    <property type="molecule type" value="Genomic_DNA"/>
</dbReference>
<accession>A0A975DAT2</accession>
<keyword evidence="8" id="KW-1185">Reference proteome</keyword>
<feature type="binding site" evidence="5">
    <location>
        <begin position="19"/>
        <end position="24"/>
    </location>
    <ligand>
        <name>ATP</name>
        <dbReference type="ChEBI" id="CHEBI:30616"/>
    </ligand>
</feature>
<evidence type="ECO:0000313" key="8">
    <source>
        <dbReference type="Proteomes" id="UP000682739"/>
    </source>
</evidence>
<dbReference type="GO" id="GO:0015937">
    <property type="term" value="P:coenzyme A biosynthetic process"/>
    <property type="evidence" value="ECO:0007669"/>
    <property type="project" value="UniProtKB-UniRule"/>
</dbReference>
<evidence type="ECO:0000256" key="6">
    <source>
        <dbReference type="NCBIfam" id="TIGR00152"/>
    </source>
</evidence>
<dbReference type="SUPFAM" id="SSF52540">
    <property type="entry name" value="P-loop containing nucleoside triphosphate hydrolases"/>
    <property type="match status" value="1"/>
</dbReference>
<comment type="subcellular location">
    <subcellularLocation>
        <location evidence="5">Cytoplasm</location>
    </subcellularLocation>
</comment>
<dbReference type="Pfam" id="PF01121">
    <property type="entry name" value="CoaE"/>
    <property type="match status" value="1"/>
</dbReference>
<dbReference type="InterPro" id="IPR001977">
    <property type="entry name" value="Depp_CoAkinase"/>
</dbReference>
<dbReference type="GO" id="GO:0005737">
    <property type="term" value="C:cytoplasm"/>
    <property type="evidence" value="ECO:0007669"/>
    <property type="project" value="UniProtKB-SubCell"/>
</dbReference>
<reference evidence="7" key="1">
    <citation type="submission" date="2021-03" db="EMBL/GenBank/DDBJ databases">
        <title>Description of Psychrosphaera ytuae sp. nov. isolated from deep sea sediment of South China Sea.</title>
        <authorList>
            <person name="Zhang J."/>
            <person name="Xu X.-D."/>
        </authorList>
    </citation>
    <scope>NUCLEOTIDE SEQUENCE</scope>
    <source>
        <strain evidence="7">MTZ26</strain>
    </source>
</reference>
<gene>
    <name evidence="5 7" type="primary">coaE</name>
    <name evidence="7" type="ORF">J1N51_12390</name>
</gene>
<dbReference type="GO" id="GO:0004140">
    <property type="term" value="F:dephospho-CoA kinase activity"/>
    <property type="evidence" value="ECO:0007669"/>
    <property type="project" value="UniProtKB-UniRule"/>
</dbReference>
<keyword evidence="5 7" id="KW-0418">Kinase</keyword>
<dbReference type="PROSITE" id="PS51219">
    <property type="entry name" value="DPCK"/>
    <property type="match status" value="1"/>
</dbReference>
<dbReference type="KEGG" id="psym:J1N51_12390"/>
<comment type="pathway">
    <text evidence="5">Cofactor biosynthesis; coenzyme A biosynthesis; CoA from (R)-pantothenate: step 5/5.</text>
</comment>
<evidence type="ECO:0000256" key="1">
    <source>
        <dbReference type="ARBA" id="ARBA00009018"/>
    </source>
</evidence>
<name>A0A975DAT2_9GAMM</name>
<protein>
    <recommendedName>
        <fullName evidence="5 6">Dephospho-CoA kinase</fullName>
        <ecNumber evidence="5 6">2.7.1.24</ecNumber>
    </recommendedName>
    <alternativeName>
        <fullName evidence="5">Dephosphocoenzyme A kinase</fullName>
    </alternativeName>
</protein>
<keyword evidence="5 7" id="KW-0808">Transferase</keyword>
<dbReference type="PANTHER" id="PTHR10695:SF46">
    <property type="entry name" value="BIFUNCTIONAL COENZYME A SYNTHASE-RELATED"/>
    <property type="match status" value="1"/>
</dbReference>
<dbReference type="PANTHER" id="PTHR10695">
    <property type="entry name" value="DEPHOSPHO-COA KINASE-RELATED"/>
    <property type="match status" value="1"/>
</dbReference>